<dbReference type="Pfam" id="PF13561">
    <property type="entry name" value="adh_short_C2"/>
    <property type="match status" value="1"/>
</dbReference>
<dbReference type="InterPro" id="IPR050259">
    <property type="entry name" value="SDR"/>
</dbReference>
<feature type="domain" description="Ketoreductase" evidence="9">
    <location>
        <begin position="8"/>
        <end position="193"/>
    </location>
</feature>
<feature type="active site" description="Proton acceptor" evidence="6">
    <location>
        <position position="157"/>
    </location>
</feature>
<keyword evidence="4 8" id="KW-0560">Oxidoreductase</keyword>
<dbReference type="OrthoDB" id="9804104at2"/>
<keyword evidence="8" id="KW-0275">Fatty acid biosynthesis</keyword>
<feature type="binding site" evidence="7">
    <location>
        <begin position="65"/>
        <end position="66"/>
    </location>
    <ligand>
        <name>NADP(+)</name>
        <dbReference type="ChEBI" id="CHEBI:58349"/>
    </ligand>
</feature>
<feature type="binding site" evidence="7">
    <location>
        <begin position="14"/>
        <end position="17"/>
    </location>
    <ligand>
        <name>NADP(+)</name>
        <dbReference type="ChEBI" id="CHEBI:58349"/>
    </ligand>
</feature>
<dbReference type="NCBIfam" id="NF005559">
    <property type="entry name" value="PRK07231.1"/>
    <property type="match status" value="1"/>
</dbReference>
<dbReference type="UniPathway" id="UPA00094"/>
<dbReference type="NCBIfam" id="NF009466">
    <property type="entry name" value="PRK12826.1-2"/>
    <property type="match status" value="1"/>
</dbReference>
<dbReference type="FunFam" id="3.40.50.720:FF:000115">
    <property type="entry name" value="3-oxoacyl-[acyl-carrier-protein] reductase FabG"/>
    <property type="match status" value="1"/>
</dbReference>
<dbReference type="SUPFAM" id="SSF51735">
    <property type="entry name" value="NAD(P)-binding Rossmann-fold domains"/>
    <property type="match status" value="1"/>
</dbReference>
<comment type="function">
    <text evidence="1 8">Catalyzes the NADPH-dependent reduction of beta-ketoacyl-ACP substrates to beta-hydroxyacyl-ACP products, the first reductive step in the elongation cycle of fatty acid biosynthesis.</text>
</comment>
<evidence type="ECO:0000256" key="8">
    <source>
        <dbReference type="RuleBase" id="RU366074"/>
    </source>
</evidence>
<dbReference type="Proteomes" id="UP000220102">
    <property type="component" value="Unassembled WGS sequence"/>
</dbReference>
<dbReference type="InterPro" id="IPR036291">
    <property type="entry name" value="NAD(P)-bd_dom_sf"/>
</dbReference>
<dbReference type="Gene3D" id="3.40.50.720">
    <property type="entry name" value="NAD(P)-binding Rossmann-like Domain"/>
    <property type="match status" value="1"/>
</dbReference>
<dbReference type="InterPro" id="IPR002347">
    <property type="entry name" value="SDR_fam"/>
</dbReference>
<dbReference type="PROSITE" id="PS00061">
    <property type="entry name" value="ADH_SHORT"/>
    <property type="match status" value="1"/>
</dbReference>
<evidence type="ECO:0000256" key="1">
    <source>
        <dbReference type="ARBA" id="ARBA00002607"/>
    </source>
</evidence>
<comment type="catalytic activity">
    <reaction evidence="5 8">
        <text>a (3R)-hydroxyacyl-[ACP] + NADP(+) = a 3-oxoacyl-[ACP] + NADPH + H(+)</text>
        <dbReference type="Rhea" id="RHEA:17397"/>
        <dbReference type="Rhea" id="RHEA-COMP:9916"/>
        <dbReference type="Rhea" id="RHEA-COMP:9945"/>
        <dbReference type="ChEBI" id="CHEBI:15378"/>
        <dbReference type="ChEBI" id="CHEBI:57783"/>
        <dbReference type="ChEBI" id="CHEBI:58349"/>
        <dbReference type="ChEBI" id="CHEBI:78776"/>
        <dbReference type="ChEBI" id="CHEBI:78827"/>
        <dbReference type="EC" id="1.1.1.100"/>
    </reaction>
</comment>
<dbReference type="SMART" id="SM00822">
    <property type="entry name" value="PKS_KR"/>
    <property type="match status" value="1"/>
</dbReference>
<dbReference type="NCBIfam" id="TIGR01830">
    <property type="entry name" value="3oxo_ACP_reduc"/>
    <property type="match status" value="1"/>
</dbReference>
<evidence type="ECO:0000256" key="7">
    <source>
        <dbReference type="PIRSR" id="PIRSR611284-2"/>
    </source>
</evidence>
<gene>
    <name evidence="10" type="primary">fabG</name>
    <name evidence="10" type="ORF">CRI94_13500</name>
</gene>
<protein>
    <recommendedName>
        <fullName evidence="8">3-oxoacyl-[acyl-carrier-protein] reductase</fullName>
        <ecNumber evidence="8">1.1.1.100</ecNumber>
    </recommendedName>
</protein>
<feature type="binding site" evidence="7">
    <location>
        <begin position="157"/>
        <end position="161"/>
    </location>
    <ligand>
        <name>NADP(+)</name>
        <dbReference type="ChEBI" id="CHEBI:58349"/>
    </ligand>
</feature>
<dbReference type="InterPro" id="IPR057326">
    <property type="entry name" value="KR_dom"/>
</dbReference>
<accession>A0A2A8CVB2</accession>
<dbReference type="GO" id="GO:0004316">
    <property type="term" value="F:3-oxoacyl-[acyl-carrier-protein] reductase (NADPH) activity"/>
    <property type="evidence" value="ECO:0007669"/>
    <property type="project" value="UniProtKB-UniRule"/>
</dbReference>
<name>A0A2A8CVB2_9BACT</name>
<keyword evidence="8" id="KW-0276">Fatty acid metabolism</keyword>
<proteinExistence type="inferred from homology"/>
<sequence>MQIDLSDKSILVTGGTRGIGRSIVDAFASTGARIAFTYRSSSDEADALVSELQEQGIDAMALQGNVAETDVAQKHVDAVTDAWDSLDVLINNAGITRDNLMLRMKEEDWDTVLDVNLKGVFNYAKAAYRPMMRQRGGTIINLSSVVGVMGNPGQTNYAASKAGIIGFSKSLAKELSTRGVRVNVVAPGYVDTEMTDALSDDARDAMLDAVPLGRPASPEDVANAVLYLASPAASYITGHVLHVDGGLAM</sequence>
<dbReference type="CDD" id="cd05333">
    <property type="entry name" value="BKR_SDR_c"/>
    <property type="match status" value="1"/>
</dbReference>
<dbReference type="EC" id="1.1.1.100" evidence="8"/>
<dbReference type="PRINTS" id="PR00081">
    <property type="entry name" value="GDHRDH"/>
</dbReference>
<comment type="similarity">
    <text evidence="2 8">Belongs to the short-chain dehydrogenases/reductases (SDR) family.</text>
</comment>
<evidence type="ECO:0000313" key="11">
    <source>
        <dbReference type="Proteomes" id="UP000220102"/>
    </source>
</evidence>
<evidence type="ECO:0000256" key="4">
    <source>
        <dbReference type="ARBA" id="ARBA00023002"/>
    </source>
</evidence>
<evidence type="ECO:0000256" key="2">
    <source>
        <dbReference type="ARBA" id="ARBA00006484"/>
    </source>
</evidence>
<comment type="caution">
    <text evidence="10">The sequence shown here is derived from an EMBL/GenBank/DDBJ whole genome shotgun (WGS) entry which is preliminary data.</text>
</comment>
<keyword evidence="3 7" id="KW-0521">NADP</keyword>
<evidence type="ECO:0000256" key="3">
    <source>
        <dbReference type="ARBA" id="ARBA00022857"/>
    </source>
</evidence>
<evidence type="ECO:0000259" key="9">
    <source>
        <dbReference type="SMART" id="SM00822"/>
    </source>
</evidence>
<evidence type="ECO:0000256" key="6">
    <source>
        <dbReference type="PIRSR" id="PIRSR611284-1"/>
    </source>
</evidence>
<dbReference type="RefSeq" id="WP_098076759.1">
    <property type="nucleotide sequence ID" value="NZ_PDEQ01000007.1"/>
</dbReference>
<dbReference type="EMBL" id="PDEQ01000007">
    <property type="protein sequence ID" value="PEN12537.1"/>
    <property type="molecule type" value="Genomic_DNA"/>
</dbReference>
<keyword evidence="8" id="KW-0443">Lipid metabolism</keyword>
<dbReference type="PRINTS" id="PR00080">
    <property type="entry name" value="SDRFAMILY"/>
</dbReference>
<evidence type="ECO:0000256" key="5">
    <source>
        <dbReference type="ARBA" id="ARBA00048508"/>
    </source>
</evidence>
<feature type="binding site" evidence="7">
    <location>
        <position position="92"/>
    </location>
    <ligand>
        <name>NADP(+)</name>
        <dbReference type="ChEBI" id="CHEBI:58349"/>
    </ligand>
</feature>
<dbReference type="PANTHER" id="PTHR42879:SF2">
    <property type="entry name" value="3-OXOACYL-[ACYL-CARRIER-PROTEIN] REDUCTASE FABG"/>
    <property type="match status" value="1"/>
</dbReference>
<dbReference type="InterPro" id="IPR011284">
    <property type="entry name" value="3oxo_ACP_reduc"/>
</dbReference>
<organism evidence="10 11">
    <name type="scientific">Longibacter salinarum</name>
    <dbReference type="NCBI Taxonomy" id="1850348"/>
    <lineage>
        <taxon>Bacteria</taxon>
        <taxon>Pseudomonadati</taxon>
        <taxon>Rhodothermota</taxon>
        <taxon>Rhodothermia</taxon>
        <taxon>Rhodothermales</taxon>
        <taxon>Salisaetaceae</taxon>
        <taxon>Longibacter</taxon>
    </lineage>
</organism>
<keyword evidence="8" id="KW-0444">Lipid biosynthesis</keyword>
<dbReference type="GO" id="GO:0006633">
    <property type="term" value="P:fatty acid biosynthetic process"/>
    <property type="evidence" value="ECO:0007669"/>
    <property type="project" value="UniProtKB-UniPathway"/>
</dbReference>
<comment type="subunit">
    <text evidence="8">Homotetramer.</text>
</comment>
<comment type="pathway">
    <text evidence="8">Lipid metabolism; fatty acid biosynthesis.</text>
</comment>
<keyword evidence="11" id="KW-1185">Reference proteome</keyword>
<dbReference type="AlphaFoldDB" id="A0A2A8CVB2"/>
<dbReference type="GO" id="GO:0051287">
    <property type="term" value="F:NAD binding"/>
    <property type="evidence" value="ECO:0007669"/>
    <property type="project" value="UniProtKB-UniRule"/>
</dbReference>
<dbReference type="PANTHER" id="PTHR42879">
    <property type="entry name" value="3-OXOACYL-(ACYL-CARRIER-PROTEIN) REDUCTASE"/>
    <property type="match status" value="1"/>
</dbReference>
<evidence type="ECO:0000313" key="10">
    <source>
        <dbReference type="EMBL" id="PEN12537.1"/>
    </source>
</evidence>
<dbReference type="InterPro" id="IPR020904">
    <property type="entry name" value="Sc_DH/Rdtase_CS"/>
</dbReference>
<reference evidence="10 11" key="1">
    <citation type="submission" date="2017-10" db="EMBL/GenBank/DDBJ databases">
        <title>Draft genome of Longibacter Salinarum.</title>
        <authorList>
            <person name="Goh K.M."/>
            <person name="Shamsir M.S."/>
            <person name="Lim S.W."/>
        </authorList>
    </citation>
    <scope>NUCLEOTIDE SEQUENCE [LARGE SCALE GENOMIC DNA]</scope>
    <source>
        <strain evidence="10 11">KCTC 52045</strain>
    </source>
</reference>